<evidence type="ECO:0000256" key="5">
    <source>
        <dbReference type="ARBA" id="ARBA00023163"/>
    </source>
</evidence>
<dbReference type="HOGENOM" id="CLU_050242_0_1_1"/>
<dbReference type="RefSeq" id="XP_007725109.1">
    <property type="nucleotide sequence ID" value="XM_007726919.1"/>
</dbReference>
<dbReference type="Gene3D" id="3.30.40.10">
    <property type="entry name" value="Zinc/RING finger domain, C3HC4 (zinc finger)"/>
    <property type="match status" value="1"/>
</dbReference>
<name>W9Y8V0_9EURO</name>
<dbReference type="OrthoDB" id="21204at2759"/>
<dbReference type="SMART" id="SM00184">
    <property type="entry name" value="RING"/>
    <property type="match status" value="1"/>
</dbReference>
<keyword evidence="6" id="KW-0863">Zinc-finger</keyword>
<dbReference type="GeneID" id="19160908"/>
<dbReference type="EC" id="2.3.2.27" evidence="2"/>
<keyword evidence="5" id="KW-0804">Transcription</keyword>
<evidence type="ECO:0000256" key="4">
    <source>
        <dbReference type="ARBA" id="ARBA00023015"/>
    </source>
</evidence>
<feature type="domain" description="RING-type" evidence="8">
    <location>
        <begin position="54"/>
        <end position="94"/>
    </location>
</feature>
<keyword evidence="6" id="KW-0862">Zinc</keyword>
<dbReference type="SUPFAM" id="SSF57850">
    <property type="entry name" value="RING/U-box"/>
    <property type="match status" value="1"/>
</dbReference>
<dbReference type="InterPro" id="IPR013083">
    <property type="entry name" value="Znf_RING/FYVE/PHD"/>
</dbReference>
<comment type="caution">
    <text evidence="9">The sequence shown here is derived from an EMBL/GenBank/DDBJ whole genome shotgun (WGS) entry which is preliminary data.</text>
</comment>
<feature type="region of interest" description="Disordered" evidence="7">
    <location>
        <begin position="310"/>
        <end position="354"/>
    </location>
</feature>
<feature type="region of interest" description="Disordered" evidence="7">
    <location>
        <begin position="111"/>
        <end position="163"/>
    </location>
</feature>
<evidence type="ECO:0000256" key="6">
    <source>
        <dbReference type="PROSITE-ProRule" id="PRU00175"/>
    </source>
</evidence>
<evidence type="ECO:0000313" key="10">
    <source>
        <dbReference type="Proteomes" id="UP000019484"/>
    </source>
</evidence>
<evidence type="ECO:0000256" key="3">
    <source>
        <dbReference type="ARBA" id="ARBA00022679"/>
    </source>
</evidence>
<evidence type="ECO:0000256" key="2">
    <source>
        <dbReference type="ARBA" id="ARBA00012483"/>
    </source>
</evidence>
<reference evidence="9 10" key="1">
    <citation type="submission" date="2013-03" db="EMBL/GenBank/DDBJ databases">
        <title>The Genome Sequence of Capronia coronata CBS 617.96.</title>
        <authorList>
            <consortium name="The Broad Institute Genomics Platform"/>
            <person name="Cuomo C."/>
            <person name="de Hoog S."/>
            <person name="Gorbushina A."/>
            <person name="Walker B."/>
            <person name="Young S.K."/>
            <person name="Zeng Q."/>
            <person name="Gargeya S."/>
            <person name="Fitzgerald M."/>
            <person name="Haas B."/>
            <person name="Abouelleil A."/>
            <person name="Allen A.W."/>
            <person name="Alvarado L."/>
            <person name="Arachchi H.M."/>
            <person name="Berlin A.M."/>
            <person name="Chapman S.B."/>
            <person name="Gainer-Dewar J."/>
            <person name="Goldberg J."/>
            <person name="Griggs A."/>
            <person name="Gujja S."/>
            <person name="Hansen M."/>
            <person name="Howarth C."/>
            <person name="Imamovic A."/>
            <person name="Ireland A."/>
            <person name="Larimer J."/>
            <person name="McCowan C."/>
            <person name="Murphy C."/>
            <person name="Pearson M."/>
            <person name="Poon T.W."/>
            <person name="Priest M."/>
            <person name="Roberts A."/>
            <person name="Saif S."/>
            <person name="Shea T."/>
            <person name="Sisk P."/>
            <person name="Sykes S."/>
            <person name="Wortman J."/>
            <person name="Nusbaum C."/>
            <person name="Birren B."/>
        </authorList>
    </citation>
    <scope>NUCLEOTIDE SEQUENCE [LARGE SCALE GENOMIC DNA]</scope>
    <source>
        <strain evidence="9 10">CBS 617.96</strain>
    </source>
</reference>
<feature type="compositionally biased region" description="Basic and acidic residues" evidence="7">
    <location>
        <begin position="1"/>
        <end position="11"/>
    </location>
</feature>
<dbReference type="Proteomes" id="UP000019484">
    <property type="component" value="Unassembled WGS sequence"/>
</dbReference>
<dbReference type="GO" id="GO:0000209">
    <property type="term" value="P:protein polyubiquitination"/>
    <property type="evidence" value="ECO:0007669"/>
    <property type="project" value="TreeGrafter"/>
</dbReference>
<dbReference type="Pfam" id="PF13639">
    <property type="entry name" value="zf-RING_2"/>
    <property type="match status" value="1"/>
</dbReference>
<dbReference type="PANTHER" id="PTHR46077:SF1">
    <property type="entry name" value="TOP1 BINDING ARGININE_SERINE RICH PROTEIN, E3 UBIQUITIN LIGASE"/>
    <property type="match status" value="1"/>
</dbReference>
<keyword evidence="10" id="KW-1185">Reference proteome</keyword>
<feature type="region of interest" description="Disordered" evidence="7">
    <location>
        <begin position="1"/>
        <end position="46"/>
    </location>
</feature>
<proteinExistence type="predicted"/>
<evidence type="ECO:0000256" key="7">
    <source>
        <dbReference type="SAM" id="MobiDB-lite"/>
    </source>
</evidence>
<dbReference type="PROSITE" id="PS50089">
    <property type="entry name" value="ZF_RING_2"/>
    <property type="match status" value="1"/>
</dbReference>
<keyword evidence="6" id="KW-0479">Metal-binding</keyword>
<evidence type="ECO:0000259" key="8">
    <source>
        <dbReference type="PROSITE" id="PS50089"/>
    </source>
</evidence>
<feature type="compositionally biased region" description="Low complexity" evidence="7">
    <location>
        <begin position="329"/>
        <end position="340"/>
    </location>
</feature>
<dbReference type="GO" id="GO:0008270">
    <property type="term" value="F:zinc ion binding"/>
    <property type="evidence" value="ECO:0007669"/>
    <property type="project" value="UniProtKB-KW"/>
</dbReference>
<evidence type="ECO:0000256" key="1">
    <source>
        <dbReference type="ARBA" id="ARBA00000900"/>
    </source>
</evidence>
<organism evidence="9 10">
    <name type="scientific">Capronia coronata CBS 617.96</name>
    <dbReference type="NCBI Taxonomy" id="1182541"/>
    <lineage>
        <taxon>Eukaryota</taxon>
        <taxon>Fungi</taxon>
        <taxon>Dikarya</taxon>
        <taxon>Ascomycota</taxon>
        <taxon>Pezizomycotina</taxon>
        <taxon>Eurotiomycetes</taxon>
        <taxon>Chaetothyriomycetidae</taxon>
        <taxon>Chaetothyriales</taxon>
        <taxon>Herpotrichiellaceae</taxon>
        <taxon>Capronia</taxon>
    </lineage>
</organism>
<gene>
    <name evidence="9" type="ORF">A1O1_06037</name>
</gene>
<dbReference type="EMBL" id="AMWN01000005">
    <property type="protein sequence ID" value="EXJ85671.1"/>
    <property type="molecule type" value="Genomic_DNA"/>
</dbReference>
<dbReference type="GO" id="GO:0006513">
    <property type="term" value="P:protein monoubiquitination"/>
    <property type="evidence" value="ECO:0007669"/>
    <property type="project" value="TreeGrafter"/>
</dbReference>
<comment type="catalytic activity">
    <reaction evidence="1">
        <text>S-ubiquitinyl-[E2 ubiquitin-conjugating enzyme]-L-cysteine + [acceptor protein]-L-lysine = [E2 ubiquitin-conjugating enzyme]-L-cysteine + N(6)-ubiquitinyl-[acceptor protein]-L-lysine.</text>
        <dbReference type="EC" id="2.3.2.27"/>
    </reaction>
</comment>
<keyword evidence="3" id="KW-0808">Transferase</keyword>
<protein>
    <recommendedName>
        <fullName evidence="2">RING-type E3 ubiquitin transferase</fullName>
        <ecNumber evidence="2">2.3.2.27</ecNumber>
    </recommendedName>
</protein>
<sequence length="368" mass="41033">MAQQAVEHDIEQDTNGPSGSRAAPSDLQETALPPSSDTQPPAPLDATLPQSETCVICLDHITDKAIALPCRHEQFDFPCLGTWLQRQQVCPLCKGEVTAIKFNVGGKERGGSKIFHLPPPEVPVSARSAPGAARHRRPRYNRPYARGGRHASSGHTPGEGSRDTALNFRRQVYRNKLYSLHVGSNRISRYRNLTPESFVKDEHLTSRARMWIRRELQVFDFLNSSSPAASSTSADRRASNADFLLEYIVAILKSIDLKGSTGQAEELLKDFLGKDNAKLFLHELESWLRSPYEYLKDWDRAVQYAIPAEEVESENGTSSMRNGGSLCHRPVQSQPQSQPQSRRDRETVPGWFSDGFVLGDEAVRTRPG</sequence>
<dbReference type="PANTHER" id="PTHR46077">
    <property type="entry name" value="E3 UBIQUITIN-PROTEIN LIGASE TOPORS"/>
    <property type="match status" value="1"/>
</dbReference>
<dbReference type="AlphaFoldDB" id="W9Y8V0"/>
<keyword evidence="4" id="KW-0805">Transcription regulation</keyword>
<dbReference type="GO" id="GO:0061630">
    <property type="term" value="F:ubiquitin protein ligase activity"/>
    <property type="evidence" value="ECO:0007669"/>
    <property type="project" value="UniProtKB-EC"/>
</dbReference>
<accession>W9Y8V0</accession>
<dbReference type="eggNOG" id="KOG0800">
    <property type="taxonomic scope" value="Eukaryota"/>
</dbReference>
<evidence type="ECO:0000313" key="9">
    <source>
        <dbReference type="EMBL" id="EXJ85671.1"/>
    </source>
</evidence>
<dbReference type="STRING" id="1182541.W9Y8V0"/>
<dbReference type="InterPro" id="IPR001841">
    <property type="entry name" value="Znf_RING"/>
</dbReference>